<evidence type="ECO:0000313" key="4">
    <source>
        <dbReference type="EMBL" id="KAA6387135.1"/>
    </source>
</evidence>
<evidence type="ECO:0000313" key="5">
    <source>
        <dbReference type="Proteomes" id="UP000324800"/>
    </source>
</evidence>
<evidence type="ECO:0000256" key="2">
    <source>
        <dbReference type="ARBA" id="ARBA00023242"/>
    </source>
</evidence>
<comment type="caution">
    <text evidence="4">The sequence shown here is derived from an EMBL/GenBank/DDBJ whole genome shotgun (WGS) entry which is preliminary data.</text>
</comment>
<evidence type="ECO:0000256" key="1">
    <source>
        <dbReference type="ARBA" id="ARBA00004123"/>
    </source>
</evidence>
<organism evidence="4 5">
    <name type="scientific">Streblomastix strix</name>
    <dbReference type="NCBI Taxonomy" id="222440"/>
    <lineage>
        <taxon>Eukaryota</taxon>
        <taxon>Metamonada</taxon>
        <taxon>Preaxostyla</taxon>
        <taxon>Oxymonadida</taxon>
        <taxon>Streblomastigidae</taxon>
        <taxon>Streblomastix</taxon>
    </lineage>
</organism>
<dbReference type="InterPro" id="IPR003889">
    <property type="entry name" value="FYrich_C"/>
</dbReference>
<dbReference type="Gene3D" id="3.30.160.360">
    <property type="match status" value="1"/>
</dbReference>
<evidence type="ECO:0008006" key="6">
    <source>
        <dbReference type="Google" id="ProtNLM"/>
    </source>
</evidence>
<dbReference type="PROSITE" id="PS51543">
    <property type="entry name" value="FYRC"/>
    <property type="match status" value="1"/>
</dbReference>
<feature type="region of interest" description="Disordered" evidence="3">
    <location>
        <begin position="241"/>
        <end position="260"/>
    </location>
</feature>
<protein>
    <recommendedName>
        <fullName evidence="6">FYR N-terminal domain-containing protein</fullName>
    </recommendedName>
</protein>
<sequence length="260" mass="29565">MISERATVLSAEMCIIDNPITRSEKLHHGRLKKKQLLSLLIRLMELQTNEDEAIDKMPQGEAAETGVPRKRPQKSPNQSSKQGRFKNKHLSPKPLPDDMPEDINLKIGEDELINHGIITNRPAYHTQRHIFPIGYQYKHKFTCLKHPKEKHHYLCEILDGGDNPVFRVTSICDENVSFTETSSSACFSKILQELQHSSPVKRQTFAVQGTRCFGLTEPVVVDILKELPGVSQLQKYQGPDSKRRELISTTTQQNGFNSQL</sequence>
<dbReference type="InterPro" id="IPR040092">
    <property type="entry name" value="TBRG1"/>
</dbReference>
<feature type="region of interest" description="Disordered" evidence="3">
    <location>
        <begin position="51"/>
        <end position="101"/>
    </location>
</feature>
<gene>
    <name evidence="4" type="ORF">EZS28_017339</name>
</gene>
<dbReference type="SMART" id="SM00542">
    <property type="entry name" value="FYRC"/>
    <property type="match status" value="1"/>
</dbReference>
<evidence type="ECO:0000256" key="3">
    <source>
        <dbReference type="SAM" id="MobiDB-lite"/>
    </source>
</evidence>
<proteinExistence type="predicted"/>
<keyword evidence="2" id="KW-0539">Nucleus</keyword>
<dbReference type="GO" id="GO:0005634">
    <property type="term" value="C:nucleus"/>
    <property type="evidence" value="ECO:0007669"/>
    <property type="project" value="UniProtKB-SubCell"/>
</dbReference>
<dbReference type="GO" id="GO:0051726">
    <property type="term" value="P:regulation of cell cycle"/>
    <property type="evidence" value="ECO:0007669"/>
    <property type="project" value="TreeGrafter"/>
</dbReference>
<dbReference type="AlphaFoldDB" id="A0A5J4VX22"/>
<dbReference type="SMART" id="SM00541">
    <property type="entry name" value="FYRN"/>
    <property type="match status" value="1"/>
</dbReference>
<dbReference type="PROSITE" id="PS51542">
    <property type="entry name" value="FYRN"/>
    <property type="match status" value="1"/>
</dbReference>
<name>A0A5J4VX22_9EUKA</name>
<feature type="compositionally biased region" description="Polar residues" evidence="3">
    <location>
        <begin position="247"/>
        <end position="260"/>
    </location>
</feature>
<dbReference type="Pfam" id="PF05965">
    <property type="entry name" value="FYRC"/>
    <property type="match status" value="1"/>
</dbReference>
<dbReference type="EMBL" id="SNRW01004502">
    <property type="protein sequence ID" value="KAA6387135.1"/>
    <property type="molecule type" value="Genomic_DNA"/>
</dbReference>
<dbReference type="PANTHER" id="PTHR22715:SF0">
    <property type="entry name" value="TRANSFORMING GROWTH FACTOR BETA REGULATOR 1"/>
    <property type="match status" value="1"/>
</dbReference>
<accession>A0A5J4VX22</accession>
<dbReference type="PANTHER" id="PTHR22715">
    <property type="entry name" value="TRANSFORMING GROWTH FACTOR BETA REGULATED GENE 1"/>
    <property type="match status" value="1"/>
</dbReference>
<dbReference type="Proteomes" id="UP000324800">
    <property type="component" value="Unassembled WGS sequence"/>
</dbReference>
<dbReference type="Pfam" id="PF05964">
    <property type="entry name" value="FYRN"/>
    <property type="match status" value="1"/>
</dbReference>
<dbReference type="InterPro" id="IPR003888">
    <property type="entry name" value="FYrich_N"/>
</dbReference>
<comment type="subcellular location">
    <subcellularLocation>
        <location evidence="1">Nucleus</location>
    </subcellularLocation>
</comment>
<reference evidence="4 5" key="1">
    <citation type="submission" date="2019-03" db="EMBL/GenBank/DDBJ databases">
        <title>Single cell metagenomics reveals metabolic interactions within the superorganism composed of flagellate Streblomastix strix and complex community of Bacteroidetes bacteria on its surface.</title>
        <authorList>
            <person name="Treitli S.C."/>
            <person name="Kolisko M."/>
            <person name="Husnik F."/>
            <person name="Keeling P."/>
            <person name="Hampl V."/>
        </authorList>
    </citation>
    <scope>NUCLEOTIDE SEQUENCE [LARGE SCALE GENOMIC DNA]</scope>
    <source>
        <strain evidence="4">ST1C</strain>
    </source>
</reference>
<dbReference type="OrthoDB" id="285793at2759"/>